<dbReference type="AlphaFoldDB" id="A0A4V1IQD3"/>
<feature type="compositionally biased region" description="Polar residues" evidence="1">
    <location>
        <begin position="1"/>
        <end position="23"/>
    </location>
</feature>
<sequence length="284" mass="30794">MAPLDTSMTLTLTRPAKNTSGAFNSRAKTRDNRVCILCSTIAPIASLHSSFTFLPPPLRQSFSEPYLSASRSPALHAAPLSLTKNPLRAVNPACDLLLDRRPPVTFVPLKLRSWHPGFIQGLQPINHARNSHLDHAVHLRRLNGVGRTQLQPCIDRPSKRRPQRARSPGDSTACTATRTCSGTNTSGCPPTPISPSCFESSLGMMTWRRVEPRAAAGLYRRAIALAESATEEDRSTMVFFPPDEESSGRPIAPLAARIHRRRRPAPQANGLPPCAVRPAGAPGG</sequence>
<gene>
    <name evidence="2" type="ORF">BDK51DRAFT_46391</name>
</gene>
<feature type="region of interest" description="Disordered" evidence="1">
    <location>
        <begin position="150"/>
        <end position="193"/>
    </location>
</feature>
<keyword evidence="3" id="KW-1185">Reference proteome</keyword>
<dbReference type="EMBL" id="KZ998429">
    <property type="protein sequence ID" value="RKO86157.1"/>
    <property type="molecule type" value="Genomic_DNA"/>
</dbReference>
<organism evidence="2 3">
    <name type="scientific">Blyttiomyces helicus</name>
    <dbReference type="NCBI Taxonomy" id="388810"/>
    <lineage>
        <taxon>Eukaryota</taxon>
        <taxon>Fungi</taxon>
        <taxon>Fungi incertae sedis</taxon>
        <taxon>Chytridiomycota</taxon>
        <taxon>Chytridiomycota incertae sedis</taxon>
        <taxon>Chytridiomycetes</taxon>
        <taxon>Chytridiomycetes incertae sedis</taxon>
        <taxon>Blyttiomyces</taxon>
    </lineage>
</organism>
<reference evidence="3" key="1">
    <citation type="journal article" date="2018" name="Nat. Microbiol.">
        <title>Leveraging single-cell genomics to expand the fungal tree of life.</title>
        <authorList>
            <person name="Ahrendt S.R."/>
            <person name="Quandt C.A."/>
            <person name="Ciobanu D."/>
            <person name="Clum A."/>
            <person name="Salamov A."/>
            <person name="Andreopoulos B."/>
            <person name="Cheng J.F."/>
            <person name="Woyke T."/>
            <person name="Pelin A."/>
            <person name="Henrissat B."/>
            <person name="Reynolds N.K."/>
            <person name="Benny G.L."/>
            <person name="Smith M.E."/>
            <person name="James T.Y."/>
            <person name="Grigoriev I.V."/>
        </authorList>
    </citation>
    <scope>NUCLEOTIDE SEQUENCE [LARGE SCALE GENOMIC DNA]</scope>
</reference>
<evidence type="ECO:0000313" key="2">
    <source>
        <dbReference type="EMBL" id="RKO86157.1"/>
    </source>
</evidence>
<feature type="compositionally biased region" description="Polar residues" evidence="1">
    <location>
        <begin position="169"/>
        <end position="188"/>
    </location>
</feature>
<name>A0A4V1IQD3_9FUNG</name>
<feature type="region of interest" description="Disordered" evidence="1">
    <location>
        <begin position="260"/>
        <end position="284"/>
    </location>
</feature>
<evidence type="ECO:0000256" key="1">
    <source>
        <dbReference type="SAM" id="MobiDB-lite"/>
    </source>
</evidence>
<dbReference type="Proteomes" id="UP000269721">
    <property type="component" value="Unassembled WGS sequence"/>
</dbReference>
<protein>
    <submittedName>
        <fullName evidence="2">Uncharacterized protein</fullName>
    </submittedName>
</protein>
<feature type="region of interest" description="Disordered" evidence="1">
    <location>
        <begin position="1"/>
        <end position="24"/>
    </location>
</feature>
<accession>A0A4V1IQD3</accession>
<proteinExistence type="predicted"/>
<evidence type="ECO:0000313" key="3">
    <source>
        <dbReference type="Proteomes" id="UP000269721"/>
    </source>
</evidence>